<dbReference type="InterPro" id="IPR003770">
    <property type="entry name" value="MLTG-like"/>
</dbReference>
<feature type="site" description="Important for catalytic activity" evidence="7">
    <location>
        <position position="199"/>
    </location>
</feature>
<evidence type="ECO:0000256" key="5">
    <source>
        <dbReference type="ARBA" id="ARBA00023239"/>
    </source>
</evidence>
<dbReference type="PANTHER" id="PTHR30518:SF2">
    <property type="entry name" value="ENDOLYTIC MUREIN TRANSGLYCOSYLASE"/>
    <property type="match status" value="1"/>
</dbReference>
<proteinExistence type="inferred from homology"/>
<accession>A0A1F6DIJ6</accession>
<evidence type="ECO:0000313" key="8">
    <source>
        <dbReference type="EMBL" id="OGG61279.1"/>
    </source>
</evidence>
<sequence length="312" mass="34376">MLALLCVLFVCLGTGFLYAQTRVLDIGVYTLHVSKGMTGRTVAAQLRLDGVVRSTFAMRTALVLSGKSHAMQAGDYTLDTADTPSVFALAEVLLESVPTHEAAMITFPEGTRGRDILAILAKVMSPEALGGITAQTFDNHIGYLFPDTYAVDKTTTVTDLINRMLAEYEATIAPLRDQIPQSRLTESEVIIFASIVEREANDEDSMRRVAGILHNRLEQGMRLQVDATLTYLLDKTSAQLTKDDLALKSPYNTYRNEGLPPTPIANPGRKAIEAVLNPIPSKDLFYLTGDNGTFYYAQTHEQHTANKKKYIR</sequence>
<dbReference type="GO" id="GO:0071555">
    <property type="term" value="P:cell wall organization"/>
    <property type="evidence" value="ECO:0007669"/>
    <property type="project" value="UniProtKB-KW"/>
</dbReference>
<evidence type="ECO:0000256" key="6">
    <source>
        <dbReference type="ARBA" id="ARBA00023316"/>
    </source>
</evidence>
<keyword evidence="2 7" id="KW-0812">Transmembrane</keyword>
<evidence type="ECO:0000256" key="4">
    <source>
        <dbReference type="ARBA" id="ARBA00023136"/>
    </source>
</evidence>
<comment type="catalytic activity">
    <reaction evidence="7">
        <text>a peptidoglycan chain = a peptidoglycan chain with N-acetyl-1,6-anhydromuramyl-[peptide] at the reducing end + a peptidoglycan chain with N-acetylglucosamine at the non-reducing end.</text>
        <dbReference type="EC" id="4.2.2.29"/>
    </reaction>
</comment>
<dbReference type="EMBL" id="MFLE01000022">
    <property type="protein sequence ID" value="OGG61279.1"/>
    <property type="molecule type" value="Genomic_DNA"/>
</dbReference>
<dbReference type="Proteomes" id="UP000176511">
    <property type="component" value="Unassembled WGS sequence"/>
</dbReference>
<dbReference type="GO" id="GO:0005886">
    <property type="term" value="C:plasma membrane"/>
    <property type="evidence" value="ECO:0007669"/>
    <property type="project" value="UniProtKB-UniRule"/>
</dbReference>
<dbReference type="NCBIfam" id="TIGR00247">
    <property type="entry name" value="endolytic transglycosylase MltG"/>
    <property type="match status" value="1"/>
</dbReference>
<evidence type="ECO:0000256" key="7">
    <source>
        <dbReference type="HAMAP-Rule" id="MF_02065"/>
    </source>
</evidence>
<dbReference type="GO" id="GO:0009252">
    <property type="term" value="P:peptidoglycan biosynthetic process"/>
    <property type="evidence" value="ECO:0007669"/>
    <property type="project" value="UniProtKB-UniRule"/>
</dbReference>
<dbReference type="EC" id="4.2.2.29" evidence="7"/>
<protein>
    <recommendedName>
        <fullName evidence="7">Endolytic murein transglycosylase</fullName>
        <ecNumber evidence="7">4.2.2.29</ecNumber>
    </recommendedName>
    <alternativeName>
        <fullName evidence="7">Peptidoglycan lytic transglycosylase</fullName>
    </alternativeName>
    <alternativeName>
        <fullName evidence="7">Peptidoglycan polymerization terminase</fullName>
    </alternativeName>
</protein>
<comment type="caution">
    <text evidence="8">The sequence shown here is derived from an EMBL/GenBank/DDBJ whole genome shotgun (WGS) entry which is preliminary data.</text>
</comment>
<keyword evidence="4 7" id="KW-0472">Membrane</keyword>
<evidence type="ECO:0000256" key="3">
    <source>
        <dbReference type="ARBA" id="ARBA00022989"/>
    </source>
</evidence>
<dbReference type="Pfam" id="PF02618">
    <property type="entry name" value="YceG"/>
    <property type="match status" value="1"/>
</dbReference>
<comment type="function">
    <text evidence="7">Functions as a peptidoglycan terminase that cleaves nascent peptidoglycan strands endolytically to terminate their elongation.</text>
</comment>
<dbReference type="AlphaFoldDB" id="A0A1F6DIJ6"/>
<dbReference type="Gene3D" id="3.30.1490.480">
    <property type="entry name" value="Endolytic murein transglycosylase"/>
    <property type="match status" value="1"/>
</dbReference>
<evidence type="ECO:0000256" key="2">
    <source>
        <dbReference type="ARBA" id="ARBA00022692"/>
    </source>
</evidence>
<keyword evidence="3 7" id="KW-1133">Transmembrane helix</keyword>
<keyword evidence="1 7" id="KW-1003">Cell membrane</keyword>
<reference evidence="8 9" key="1">
    <citation type="journal article" date="2016" name="Nat. Commun.">
        <title>Thousands of microbial genomes shed light on interconnected biogeochemical processes in an aquifer system.</title>
        <authorList>
            <person name="Anantharaman K."/>
            <person name="Brown C.T."/>
            <person name="Hug L.A."/>
            <person name="Sharon I."/>
            <person name="Castelle C.J."/>
            <person name="Probst A.J."/>
            <person name="Thomas B.C."/>
            <person name="Singh A."/>
            <person name="Wilkins M.J."/>
            <person name="Karaoz U."/>
            <person name="Brodie E.L."/>
            <person name="Williams K.H."/>
            <person name="Hubbard S.S."/>
            <person name="Banfield J.F."/>
        </authorList>
    </citation>
    <scope>NUCLEOTIDE SEQUENCE [LARGE SCALE GENOMIC DNA]</scope>
</reference>
<comment type="similarity">
    <text evidence="7">Belongs to the transglycosylase MltG family.</text>
</comment>
<keyword evidence="5 7" id="KW-0456">Lyase</keyword>
<evidence type="ECO:0000313" key="9">
    <source>
        <dbReference type="Proteomes" id="UP000176511"/>
    </source>
</evidence>
<dbReference type="HAMAP" id="MF_02065">
    <property type="entry name" value="MltG"/>
    <property type="match status" value="1"/>
</dbReference>
<keyword evidence="6 7" id="KW-0961">Cell wall biogenesis/degradation</keyword>
<evidence type="ECO:0000256" key="1">
    <source>
        <dbReference type="ARBA" id="ARBA00022475"/>
    </source>
</evidence>
<dbReference type="GO" id="GO:0008932">
    <property type="term" value="F:lytic endotransglycosylase activity"/>
    <property type="evidence" value="ECO:0007669"/>
    <property type="project" value="UniProtKB-UniRule"/>
</dbReference>
<name>A0A1F6DIJ6_9BACT</name>
<dbReference type="STRING" id="1798491.A3C87_02500"/>
<organism evidence="8 9">
    <name type="scientific">Candidatus Kaiserbacteria bacterium RIFCSPHIGHO2_02_FULL_49_34</name>
    <dbReference type="NCBI Taxonomy" id="1798491"/>
    <lineage>
        <taxon>Bacteria</taxon>
        <taxon>Candidatus Kaiseribacteriota</taxon>
    </lineage>
</organism>
<dbReference type="PANTHER" id="PTHR30518">
    <property type="entry name" value="ENDOLYTIC MUREIN TRANSGLYCOSYLASE"/>
    <property type="match status" value="1"/>
</dbReference>
<gene>
    <name evidence="7" type="primary">mltG</name>
    <name evidence="8" type="ORF">A3C87_02500</name>
</gene>